<evidence type="ECO:0000313" key="1">
    <source>
        <dbReference type="EMBL" id="MFL0195757.1"/>
    </source>
</evidence>
<sequence>MLKIYRITGTPVISADKPIKELKQKWVESLYTGFKLGKLSTPEQYFQVMILLGQFLSDELYRVGKNPINKNVEKEYLILSNSLGCYMDKFMFCAIQSHEGGEKIQSPHGAIRLLENACDRALEFIPEPEKTISEFCEIYGINFV</sequence>
<dbReference type="EMBL" id="JBJHZX010000011">
    <property type="protein sequence ID" value="MFL0195757.1"/>
    <property type="molecule type" value="Genomic_DNA"/>
</dbReference>
<name>A0ABW8SIA9_9CLOT</name>
<keyword evidence="2" id="KW-1185">Reference proteome</keyword>
<evidence type="ECO:0000313" key="2">
    <source>
        <dbReference type="Proteomes" id="UP001623660"/>
    </source>
</evidence>
<dbReference type="Proteomes" id="UP001623660">
    <property type="component" value="Unassembled WGS sequence"/>
</dbReference>
<proteinExistence type="predicted"/>
<protein>
    <submittedName>
        <fullName evidence="1">Uncharacterized protein</fullName>
    </submittedName>
</protein>
<gene>
    <name evidence="1" type="ORF">ACJDU8_09310</name>
</gene>
<comment type="caution">
    <text evidence="1">The sequence shown here is derived from an EMBL/GenBank/DDBJ whole genome shotgun (WGS) entry which is preliminary data.</text>
</comment>
<dbReference type="RefSeq" id="WP_406791869.1">
    <property type="nucleotide sequence ID" value="NZ_JBJHZX010000011.1"/>
</dbReference>
<reference evidence="1 2" key="1">
    <citation type="submission" date="2024-11" db="EMBL/GenBank/DDBJ databases">
        <authorList>
            <person name="Heng Y.C."/>
            <person name="Lim A.C.H."/>
            <person name="Lee J.K.Y."/>
            <person name="Kittelmann S."/>
        </authorList>
    </citation>
    <scope>NUCLEOTIDE SEQUENCE [LARGE SCALE GENOMIC DNA]</scope>
    <source>
        <strain evidence="1 2">WILCCON 0269</strain>
    </source>
</reference>
<organism evidence="1 2">
    <name type="scientific">Candidatus Clostridium eludens</name>
    <dbReference type="NCBI Taxonomy" id="3381663"/>
    <lineage>
        <taxon>Bacteria</taxon>
        <taxon>Bacillati</taxon>
        <taxon>Bacillota</taxon>
        <taxon>Clostridia</taxon>
        <taxon>Eubacteriales</taxon>
        <taxon>Clostridiaceae</taxon>
        <taxon>Clostridium</taxon>
    </lineage>
</organism>
<accession>A0ABW8SIA9</accession>